<dbReference type="InterPro" id="IPR027383">
    <property type="entry name" value="Znf_put"/>
</dbReference>
<dbReference type="Pfam" id="PF13490">
    <property type="entry name" value="zf-HC2"/>
    <property type="match status" value="1"/>
</dbReference>
<dbReference type="EMBL" id="BOMI01000185">
    <property type="protein sequence ID" value="GID80026.1"/>
    <property type="molecule type" value="Genomic_DNA"/>
</dbReference>
<keyword evidence="1" id="KW-0805">Transcription regulation</keyword>
<accession>A0ABQ3YJ39</accession>
<evidence type="ECO:0000256" key="4">
    <source>
        <dbReference type="SAM" id="Phobius"/>
    </source>
</evidence>
<dbReference type="Proteomes" id="UP000609879">
    <property type="component" value="Unassembled WGS sequence"/>
</dbReference>
<evidence type="ECO:0000313" key="6">
    <source>
        <dbReference type="EMBL" id="GID80026.1"/>
    </source>
</evidence>
<proteinExistence type="predicted"/>
<reference evidence="6 7" key="1">
    <citation type="submission" date="2021-01" db="EMBL/GenBank/DDBJ databases">
        <title>Whole genome shotgun sequence of Actinoplanes deccanensis NBRC 13994.</title>
        <authorList>
            <person name="Komaki H."/>
            <person name="Tamura T."/>
        </authorList>
    </citation>
    <scope>NUCLEOTIDE SEQUENCE [LARGE SCALE GENOMIC DNA]</scope>
    <source>
        <strain evidence="6 7">NBRC 13994</strain>
    </source>
</reference>
<keyword evidence="2" id="KW-0804">Transcription</keyword>
<evidence type="ECO:0000313" key="7">
    <source>
        <dbReference type="Proteomes" id="UP000609879"/>
    </source>
</evidence>
<evidence type="ECO:0000256" key="1">
    <source>
        <dbReference type="ARBA" id="ARBA00023015"/>
    </source>
</evidence>
<keyword evidence="7" id="KW-1185">Reference proteome</keyword>
<evidence type="ECO:0000256" key="3">
    <source>
        <dbReference type="SAM" id="MobiDB-lite"/>
    </source>
</evidence>
<feature type="compositionally biased region" description="Low complexity" evidence="3">
    <location>
        <begin position="60"/>
        <end position="71"/>
    </location>
</feature>
<keyword evidence="4" id="KW-0812">Transmembrane</keyword>
<feature type="region of interest" description="Disordered" evidence="3">
    <location>
        <begin position="60"/>
        <end position="80"/>
    </location>
</feature>
<comment type="caution">
    <text evidence="6">The sequence shown here is derived from an EMBL/GenBank/DDBJ whole genome shotgun (WGS) entry which is preliminary data.</text>
</comment>
<sequence length="238" mass="25356">MSEEPRHDDLRRLLGGYLLGGLDEADTDRLDAHLRDCDECRAELDRLAPVPELLQRLPDAGRPAAADGRPPISMSARPSQESIDGLLRRMRAERFRQARRAGVRWLAAAAVVLIAVAVGIGVIRGSRQGDQPTTLPSPELVTAQFEPTAGSGLSGQAVLTPKTWGVSVAVDLTKLRGNGPFHCQVRGASGQVEQAMVWGPTPSGNAKVIGASSLQLRNVRSIEVADDSGHVLGKAVLK</sequence>
<protein>
    <recommendedName>
        <fullName evidence="5">Putative zinc-finger domain-containing protein</fullName>
    </recommendedName>
</protein>
<dbReference type="RefSeq" id="WP_203776937.1">
    <property type="nucleotide sequence ID" value="NZ_BAAABO010000014.1"/>
</dbReference>
<dbReference type="InterPro" id="IPR041916">
    <property type="entry name" value="Anti_sigma_zinc_sf"/>
</dbReference>
<name>A0ABQ3YJ39_9ACTN</name>
<keyword evidence="4" id="KW-1133">Transmembrane helix</keyword>
<organism evidence="6 7">
    <name type="scientific">Paractinoplanes deccanensis</name>
    <dbReference type="NCBI Taxonomy" id="113561"/>
    <lineage>
        <taxon>Bacteria</taxon>
        <taxon>Bacillati</taxon>
        <taxon>Actinomycetota</taxon>
        <taxon>Actinomycetes</taxon>
        <taxon>Micromonosporales</taxon>
        <taxon>Micromonosporaceae</taxon>
        <taxon>Paractinoplanes</taxon>
    </lineage>
</organism>
<dbReference type="Gene3D" id="1.10.10.1320">
    <property type="entry name" value="Anti-sigma factor, zinc-finger domain"/>
    <property type="match status" value="1"/>
</dbReference>
<evidence type="ECO:0000259" key="5">
    <source>
        <dbReference type="Pfam" id="PF13490"/>
    </source>
</evidence>
<evidence type="ECO:0000256" key="2">
    <source>
        <dbReference type="ARBA" id="ARBA00023163"/>
    </source>
</evidence>
<gene>
    <name evidence="6" type="ORF">Ade02nite_86670</name>
</gene>
<keyword evidence="4" id="KW-0472">Membrane</keyword>
<feature type="domain" description="Putative zinc-finger" evidence="5">
    <location>
        <begin position="9"/>
        <end position="41"/>
    </location>
</feature>
<feature type="transmembrane region" description="Helical" evidence="4">
    <location>
        <begin position="103"/>
        <end position="123"/>
    </location>
</feature>